<evidence type="ECO:0000313" key="2">
    <source>
        <dbReference type="EMBL" id="VDP05532.1"/>
    </source>
</evidence>
<name>A0A183IMJ6_9BILA</name>
<sequence>MGEWHRRFCLQAALSNAFNALLQAPSARVRTLQHQKTAGQEYSASTIDPTTSSVSEKTSSSEVCLRTNVHNIISRSSPVTAAEQPQVGALELTSAVKLHHCR</sequence>
<reference evidence="2 3" key="2">
    <citation type="submission" date="2018-11" db="EMBL/GenBank/DDBJ databases">
        <authorList>
            <consortium name="Pathogen Informatics"/>
        </authorList>
    </citation>
    <scope>NUCLEOTIDE SEQUENCE [LARGE SCALE GENOMIC DNA]</scope>
</reference>
<dbReference type="AlphaFoldDB" id="A0A183IMJ6"/>
<organism evidence="4">
    <name type="scientific">Soboliphyme baturini</name>
    <dbReference type="NCBI Taxonomy" id="241478"/>
    <lineage>
        <taxon>Eukaryota</taxon>
        <taxon>Metazoa</taxon>
        <taxon>Ecdysozoa</taxon>
        <taxon>Nematoda</taxon>
        <taxon>Enoplea</taxon>
        <taxon>Dorylaimia</taxon>
        <taxon>Dioctophymatida</taxon>
        <taxon>Dioctophymatoidea</taxon>
        <taxon>Soboliphymatidae</taxon>
        <taxon>Soboliphyme</taxon>
    </lineage>
</organism>
<feature type="compositionally biased region" description="Polar residues" evidence="1">
    <location>
        <begin position="32"/>
        <end position="49"/>
    </location>
</feature>
<dbReference type="Proteomes" id="UP000270296">
    <property type="component" value="Unassembled WGS sequence"/>
</dbReference>
<reference evidence="4" key="1">
    <citation type="submission" date="2016-06" db="UniProtKB">
        <authorList>
            <consortium name="WormBaseParasite"/>
        </authorList>
    </citation>
    <scope>IDENTIFICATION</scope>
</reference>
<feature type="region of interest" description="Disordered" evidence="1">
    <location>
        <begin position="32"/>
        <end position="60"/>
    </location>
</feature>
<evidence type="ECO:0000313" key="4">
    <source>
        <dbReference type="WBParaSite" id="SBAD_0000504001-mRNA-1"/>
    </source>
</evidence>
<evidence type="ECO:0000313" key="3">
    <source>
        <dbReference type="Proteomes" id="UP000270296"/>
    </source>
</evidence>
<accession>A0A183IMJ6</accession>
<proteinExistence type="predicted"/>
<evidence type="ECO:0000256" key="1">
    <source>
        <dbReference type="SAM" id="MobiDB-lite"/>
    </source>
</evidence>
<gene>
    <name evidence="2" type="ORF">SBAD_LOCUS4842</name>
</gene>
<protein>
    <submittedName>
        <fullName evidence="2 4">Uncharacterized protein</fullName>
    </submittedName>
</protein>
<dbReference type="EMBL" id="UZAM01008585">
    <property type="protein sequence ID" value="VDP05532.1"/>
    <property type="molecule type" value="Genomic_DNA"/>
</dbReference>
<keyword evidence="3" id="KW-1185">Reference proteome</keyword>
<feature type="compositionally biased region" description="Low complexity" evidence="1">
    <location>
        <begin position="50"/>
        <end position="60"/>
    </location>
</feature>
<dbReference type="WBParaSite" id="SBAD_0000504001-mRNA-1">
    <property type="protein sequence ID" value="SBAD_0000504001-mRNA-1"/>
    <property type="gene ID" value="SBAD_0000504001"/>
</dbReference>